<organism evidence="1 2">
    <name type="scientific">Pikeienuella piscinae</name>
    <dbReference type="NCBI Taxonomy" id="2748098"/>
    <lineage>
        <taxon>Bacteria</taxon>
        <taxon>Pseudomonadati</taxon>
        <taxon>Pseudomonadota</taxon>
        <taxon>Alphaproteobacteria</taxon>
        <taxon>Rhodobacterales</taxon>
        <taxon>Paracoccaceae</taxon>
        <taxon>Pikeienuella</taxon>
    </lineage>
</organism>
<evidence type="ECO:0000313" key="2">
    <source>
        <dbReference type="Proteomes" id="UP000503336"/>
    </source>
</evidence>
<reference evidence="1 2" key="1">
    <citation type="submission" date="2020-02" db="EMBL/GenBank/DDBJ databases">
        <title>complete genome sequence of Rhodobacteraceae bacterium.</title>
        <authorList>
            <person name="Park J."/>
            <person name="Kim Y.-S."/>
            <person name="Kim K.-H."/>
        </authorList>
    </citation>
    <scope>NUCLEOTIDE SEQUENCE [LARGE SCALE GENOMIC DNA]</scope>
    <source>
        <strain evidence="1 2">RR4-56</strain>
    </source>
</reference>
<dbReference type="AlphaFoldDB" id="A0A7L5BSU3"/>
<name>A0A7L5BSU3_9RHOB</name>
<dbReference type="Proteomes" id="UP000503336">
    <property type="component" value="Chromosome"/>
</dbReference>
<keyword evidence="2" id="KW-1185">Reference proteome</keyword>
<dbReference type="EMBL" id="CP049056">
    <property type="protein sequence ID" value="QIE54082.1"/>
    <property type="molecule type" value="Genomic_DNA"/>
</dbReference>
<sequence>MRDRPIAPVFSAAAARLRDGVAVNADMVYAAGETLQSLKAKHGERFRPDPGVDRLRARA</sequence>
<evidence type="ECO:0000313" key="1">
    <source>
        <dbReference type="EMBL" id="QIE54082.1"/>
    </source>
</evidence>
<accession>A0A7L5BSU3</accession>
<protein>
    <submittedName>
        <fullName evidence="1">Uncharacterized protein</fullName>
    </submittedName>
</protein>
<dbReference type="KEGG" id="hdh:G5B40_00660"/>
<proteinExistence type="predicted"/>
<dbReference type="RefSeq" id="WP_165093757.1">
    <property type="nucleotide sequence ID" value="NZ_CP049056.1"/>
</dbReference>
<gene>
    <name evidence="1" type="ORF">G5B40_00660</name>
</gene>